<dbReference type="AlphaFoldDB" id="A0A1D1XJR0"/>
<protein>
    <submittedName>
        <fullName evidence="2">Elongation factor P</fullName>
    </submittedName>
</protein>
<feature type="region of interest" description="Disordered" evidence="1">
    <location>
        <begin position="53"/>
        <end position="111"/>
    </location>
</feature>
<proteinExistence type="predicted"/>
<feature type="region of interest" description="Disordered" evidence="1">
    <location>
        <begin position="242"/>
        <end position="268"/>
    </location>
</feature>
<organism evidence="2">
    <name type="scientific">Anthurium amnicola</name>
    <dbReference type="NCBI Taxonomy" id="1678845"/>
    <lineage>
        <taxon>Eukaryota</taxon>
        <taxon>Viridiplantae</taxon>
        <taxon>Streptophyta</taxon>
        <taxon>Embryophyta</taxon>
        <taxon>Tracheophyta</taxon>
        <taxon>Spermatophyta</taxon>
        <taxon>Magnoliopsida</taxon>
        <taxon>Liliopsida</taxon>
        <taxon>Araceae</taxon>
        <taxon>Pothoideae</taxon>
        <taxon>Potheae</taxon>
        <taxon>Anthurium</taxon>
    </lineage>
</organism>
<keyword evidence="2" id="KW-0251">Elongation factor</keyword>
<dbReference type="EMBL" id="GDJX01025347">
    <property type="protein sequence ID" value="JAT42589.1"/>
    <property type="molecule type" value="Transcribed_RNA"/>
</dbReference>
<keyword evidence="2" id="KW-0648">Protein biosynthesis</keyword>
<evidence type="ECO:0000313" key="2">
    <source>
        <dbReference type="EMBL" id="JAT42589.1"/>
    </source>
</evidence>
<evidence type="ECO:0000256" key="1">
    <source>
        <dbReference type="SAM" id="MobiDB-lite"/>
    </source>
</evidence>
<feature type="non-terminal residue" evidence="2">
    <location>
        <position position="1"/>
    </location>
</feature>
<name>A0A1D1XJR0_9ARAE</name>
<feature type="region of interest" description="Disordered" evidence="1">
    <location>
        <begin position="1"/>
        <end position="27"/>
    </location>
</feature>
<dbReference type="GO" id="GO:0003746">
    <property type="term" value="F:translation elongation factor activity"/>
    <property type="evidence" value="ECO:0007669"/>
    <property type="project" value="UniProtKB-KW"/>
</dbReference>
<sequence length="268" mass="28229">PIQPKGSRGSGDLGEISRCDRGGDGAVHRQVVTAHKPRLVAGQVQHRLRHVRRLQHHPLERRRGAGQPLQRLPVDAPVPSREGRRHRRRRHAVHPDPVVPQLGGGAPRQPHHPVLGARVGVRGQPAEGRRGAGRAHDAAAARGDHDPGGVLGAQERTAEVDRQHPLEVRRVVVHDGRDGPFDDPGVVEHDVELAVLRDRGVHGPPDVVLHGDVAAHEGGAAAEVVAEGEGQVLLEVGYHDPGAVAGEEPGGGLPDAAGAAGDQGDLPL</sequence>
<reference evidence="2" key="1">
    <citation type="submission" date="2015-07" db="EMBL/GenBank/DDBJ databases">
        <title>Transcriptome Assembly of Anthurium amnicola.</title>
        <authorList>
            <person name="Suzuki J."/>
        </authorList>
    </citation>
    <scope>NUCLEOTIDE SEQUENCE</scope>
</reference>
<feature type="compositionally biased region" description="Basic and acidic residues" evidence="1">
    <location>
        <begin position="15"/>
        <end position="27"/>
    </location>
</feature>
<accession>A0A1D1XJR0</accession>
<feature type="compositionally biased region" description="Basic residues" evidence="1">
    <location>
        <begin position="83"/>
        <end position="92"/>
    </location>
</feature>
<feature type="compositionally biased region" description="Low complexity" evidence="1">
    <location>
        <begin position="254"/>
        <end position="268"/>
    </location>
</feature>
<gene>
    <name evidence="2" type="primary">efp_3</name>
    <name evidence="2" type="ORF">g.106087</name>
</gene>
<feature type="compositionally biased region" description="Basic and acidic residues" evidence="1">
    <location>
        <begin position="127"/>
        <end position="147"/>
    </location>
</feature>
<feature type="region of interest" description="Disordered" evidence="1">
    <location>
        <begin position="124"/>
        <end position="151"/>
    </location>
</feature>